<dbReference type="PROSITE" id="PS51683">
    <property type="entry name" value="SAM_OMT_II"/>
    <property type="match status" value="1"/>
</dbReference>
<dbReference type="Pfam" id="PF00891">
    <property type="entry name" value="Methyltransf_2"/>
    <property type="match status" value="1"/>
</dbReference>
<dbReference type="AlphaFoldDB" id="A0A9P5XWJ3"/>
<evidence type="ECO:0000256" key="1">
    <source>
        <dbReference type="ARBA" id="ARBA00022603"/>
    </source>
</evidence>
<dbReference type="Pfam" id="PF08100">
    <property type="entry name" value="Dimerisation"/>
    <property type="match status" value="1"/>
</dbReference>
<dbReference type="InterPro" id="IPR001077">
    <property type="entry name" value="COMT_C"/>
</dbReference>
<dbReference type="InterPro" id="IPR029063">
    <property type="entry name" value="SAM-dependent_MTases_sf"/>
</dbReference>
<dbReference type="PANTHER" id="PTHR43712:SF2">
    <property type="entry name" value="O-METHYLTRANSFERASE CICE"/>
    <property type="match status" value="1"/>
</dbReference>
<organism evidence="6 7">
    <name type="scientific">Collybia nuda</name>
    <dbReference type="NCBI Taxonomy" id="64659"/>
    <lineage>
        <taxon>Eukaryota</taxon>
        <taxon>Fungi</taxon>
        <taxon>Dikarya</taxon>
        <taxon>Basidiomycota</taxon>
        <taxon>Agaricomycotina</taxon>
        <taxon>Agaricomycetes</taxon>
        <taxon>Agaricomycetidae</taxon>
        <taxon>Agaricales</taxon>
        <taxon>Tricholomatineae</taxon>
        <taxon>Clitocybaceae</taxon>
        <taxon>Collybia</taxon>
    </lineage>
</organism>
<keyword evidence="7" id="KW-1185">Reference proteome</keyword>
<keyword evidence="1 6" id="KW-0489">Methyltransferase</keyword>
<dbReference type="OrthoDB" id="2410195at2759"/>
<dbReference type="InterPro" id="IPR036388">
    <property type="entry name" value="WH-like_DNA-bd_sf"/>
</dbReference>
<dbReference type="InterPro" id="IPR036390">
    <property type="entry name" value="WH_DNA-bd_sf"/>
</dbReference>
<comment type="caution">
    <text evidence="6">The sequence shown here is derived from an EMBL/GenBank/DDBJ whole genome shotgun (WGS) entry which is preliminary data.</text>
</comment>
<name>A0A9P5XWJ3_9AGAR</name>
<dbReference type="SUPFAM" id="SSF53335">
    <property type="entry name" value="S-adenosyl-L-methionine-dependent methyltransferases"/>
    <property type="match status" value="1"/>
</dbReference>
<dbReference type="Gene3D" id="3.40.50.150">
    <property type="entry name" value="Vaccinia Virus protein VP39"/>
    <property type="match status" value="1"/>
</dbReference>
<sequence>MYDTADITGLSNLISDTVSSLVQICNANDLRIPRLDEKFIPDSEAFRSHKEAGKAIKIITAVALQLAATLMPPQETIFQVTNGHLKSAALRVAVTCHVPEILRDAGSEGLHSKVIAKKTGVDDMRLARLLRYLANRHIFREVRPDVFTHNRISGMLDTGKPVEALLHHPESKHEGTNGFVALVELFTSDGHKASAYLPENMKDPKTSHSTEINQAPMQRGLRTDMSYWEWYSQPERFYERHLFGMATRGDSSMESPNFIVNTFDWNSLPADSPIVDIAGGIGNSAMAILKAFPRLSMIVQDIPAVIEQAAMIWEKEFPDALVSQRVKLQAHDMLTPQPITNASVFLLKDVIHDLPDAYSVKMLTHLRKAAMPTTRLIILDTIIPYTCDGPGIAGDEFEAEGSGIPGLSLMHANETPYSRDIAMMVWLNSQEHTLGQFRELFKLSGWRMVNATRGGLGIDCVEALPS</sequence>
<keyword evidence="3" id="KW-0949">S-adenosyl-L-methionine</keyword>
<dbReference type="EMBL" id="MU150327">
    <property type="protein sequence ID" value="KAF9458913.1"/>
    <property type="molecule type" value="Genomic_DNA"/>
</dbReference>
<proteinExistence type="predicted"/>
<dbReference type="InterPro" id="IPR012967">
    <property type="entry name" value="COMT_dimerisation"/>
</dbReference>
<reference evidence="6" key="1">
    <citation type="submission" date="2020-11" db="EMBL/GenBank/DDBJ databases">
        <authorList>
            <consortium name="DOE Joint Genome Institute"/>
            <person name="Ahrendt S."/>
            <person name="Riley R."/>
            <person name="Andreopoulos W."/>
            <person name="Labutti K."/>
            <person name="Pangilinan J."/>
            <person name="Ruiz-Duenas F.J."/>
            <person name="Barrasa J.M."/>
            <person name="Sanchez-Garcia M."/>
            <person name="Camarero S."/>
            <person name="Miyauchi S."/>
            <person name="Serrano A."/>
            <person name="Linde D."/>
            <person name="Babiker R."/>
            <person name="Drula E."/>
            <person name="Ayuso-Fernandez I."/>
            <person name="Pacheco R."/>
            <person name="Padilla G."/>
            <person name="Ferreira P."/>
            <person name="Barriuso J."/>
            <person name="Kellner H."/>
            <person name="Castanera R."/>
            <person name="Alfaro M."/>
            <person name="Ramirez L."/>
            <person name="Pisabarro A.G."/>
            <person name="Kuo A."/>
            <person name="Tritt A."/>
            <person name="Lipzen A."/>
            <person name="He G."/>
            <person name="Yan M."/>
            <person name="Ng V."/>
            <person name="Cullen D."/>
            <person name="Martin F."/>
            <person name="Rosso M.-N."/>
            <person name="Henrissat B."/>
            <person name="Hibbett D."/>
            <person name="Martinez A.T."/>
            <person name="Grigoriev I.V."/>
        </authorList>
    </citation>
    <scope>NUCLEOTIDE SEQUENCE</scope>
    <source>
        <strain evidence="6">CBS 247.69</strain>
    </source>
</reference>
<accession>A0A9P5XWJ3</accession>
<gene>
    <name evidence="6" type="ORF">BDZ94DRAFT_1312820</name>
</gene>
<dbReference type="GO" id="GO:0046983">
    <property type="term" value="F:protein dimerization activity"/>
    <property type="evidence" value="ECO:0007669"/>
    <property type="project" value="InterPro"/>
</dbReference>
<dbReference type="SUPFAM" id="SSF46785">
    <property type="entry name" value="Winged helix' DNA-binding domain"/>
    <property type="match status" value="1"/>
</dbReference>
<evidence type="ECO:0000259" key="4">
    <source>
        <dbReference type="Pfam" id="PF00891"/>
    </source>
</evidence>
<dbReference type="PANTHER" id="PTHR43712">
    <property type="entry name" value="PUTATIVE (AFU_ORTHOLOGUE AFUA_4G14580)-RELATED"/>
    <property type="match status" value="1"/>
</dbReference>
<evidence type="ECO:0000256" key="2">
    <source>
        <dbReference type="ARBA" id="ARBA00022679"/>
    </source>
</evidence>
<dbReference type="InterPro" id="IPR016461">
    <property type="entry name" value="COMT-like"/>
</dbReference>
<dbReference type="GO" id="GO:0008171">
    <property type="term" value="F:O-methyltransferase activity"/>
    <property type="evidence" value="ECO:0007669"/>
    <property type="project" value="InterPro"/>
</dbReference>
<dbReference type="Gene3D" id="1.10.10.10">
    <property type="entry name" value="Winged helix-like DNA-binding domain superfamily/Winged helix DNA-binding domain"/>
    <property type="match status" value="1"/>
</dbReference>
<keyword evidence="2" id="KW-0808">Transferase</keyword>
<dbReference type="GO" id="GO:0032259">
    <property type="term" value="P:methylation"/>
    <property type="evidence" value="ECO:0007669"/>
    <property type="project" value="UniProtKB-KW"/>
</dbReference>
<evidence type="ECO:0000313" key="6">
    <source>
        <dbReference type="EMBL" id="KAF9458913.1"/>
    </source>
</evidence>
<feature type="domain" description="O-methyltransferase dimerisation" evidence="5">
    <location>
        <begin position="79"/>
        <end position="155"/>
    </location>
</feature>
<feature type="domain" description="O-methyltransferase C-terminal" evidence="4">
    <location>
        <begin position="250"/>
        <end position="386"/>
    </location>
</feature>
<dbReference type="Proteomes" id="UP000807353">
    <property type="component" value="Unassembled WGS sequence"/>
</dbReference>
<evidence type="ECO:0000259" key="5">
    <source>
        <dbReference type="Pfam" id="PF08100"/>
    </source>
</evidence>
<evidence type="ECO:0000256" key="3">
    <source>
        <dbReference type="ARBA" id="ARBA00022691"/>
    </source>
</evidence>
<evidence type="ECO:0000313" key="7">
    <source>
        <dbReference type="Proteomes" id="UP000807353"/>
    </source>
</evidence>
<protein>
    <submittedName>
        <fullName evidence="6">S-adenosyl-L-methionine-dependent methyltransferase</fullName>
    </submittedName>
</protein>